<evidence type="ECO:0000313" key="6">
    <source>
        <dbReference type="EMBL" id="ABD90098.1"/>
    </source>
</evidence>
<dbReference type="AlphaFoldDB" id="Q20XN8"/>
<dbReference type="CDD" id="cd10554">
    <property type="entry name" value="HycB_like"/>
    <property type="match status" value="1"/>
</dbReference>
<dbReference type="PROSITE" id="PS51379">
    <property type="entry name" value="4FE4S_FER_2"/>
    <property type="match status" value="3"/>
</dbReference>
<evidence type="ECO:0000259" key="5">
    <source>
        <dbReference type="PROSITE" id="PS51379"/>
    </source>
</evidence>
<dbReference type="PROSITE" id="PS00198">
    <property type="entry name" value="4FE4S_FER_1"/>
    <property type="match status" value="1"/>
</dbReference>
<proteinExistence type="predicted"/>
<dbReference type="PANTHER" id="PTHR42859:SF16">
    <property type="entry name" value="FORMATE HYDROGENLYASE SUBUNIT 2-RELATED"/>
    <property type="match status" value="1"/>
</dbReference>
<dbReference type="RefSeq" id="WP_011474976.1">
    <property type="nucleotide sequence ID" value="NC_007925.1"/>
</dbReference>
<evidence type="ECO:0000256" key="4">
    <source>
        <dbReference type="ARBA" id="ARBA00023014"/>
    </source>
</evidence>
<dbReference type="OrthoDB" id="9800445at2"/>
<dbReference type="PANTHER" id="PTHR42859">
    <property type="entry name" value="OXIDOREDUCTASE"/>
    <property type="match status" value="1"/>
</dbReference>
<accession>Q20XN8</accession>
<reference evidence="6" key="1">
    <citation type="submission" date="2006-03" db="EMBL/GenBank/DDBJ databases">
        <title>Complete sequence of Rhodopseudomonas palustris BisB18.</title>
        <authorList>
            <consortium name="US DOE Joint Genome Institute"/>
            <person name="Copeland A."/>
            <person name="Lucas S."/>
            <person name="Lapidus A."/>
            <person name="Barry K."/>
            <person name="Detter J.C."/>
            <person name="Glavina del Rio T."/>
            <person name="Hammon N."/>
            <person name="Israni S."/>
            <person name="Dalin E."/>
            <person name="Tice H."/>
            <person name="Pitluck S."/>
            <person name="Chain P."/>
            <person name="Malfatti S."/>
            <person name="Shin M."/>
            <person name="Vergez L."/>
            <person name="Schmutz J."/>
            <person name="Larimer F."/>
            <person name="Land M."/>
            <person name="Hauser L."/>
            <person name="Pelletier D.A."/>
            <person name="Kyrpides N."/>
            <person name="Anderson I."/>
            <person name="Oda Y."/>
            <person name="Harwood C.S."/>
            <person name="Richardson P."/>
        </authorList>
    </citation>
    <scope>NUCLEOTIDE SEQUENCE [LARGE SCALE GENOMIC DNA]</scope>
    <source>
        <strain evidence="6">BisB18</strain>
    </source>
</reference>
<dbReference type="eggNOG" id="COG1142">
    <property type="taxonomic scope" value="Bacteria"/>
</dbReference>
<dbReference type="STRING" id="316056.RPC_4576"/>
<evidence type="ECO:0000256" key="2">
    <source>
        <dbReference type="ARBA" id="ARBA00022723"/>
    </source>
</evidence>
<dbReference type="InterPro" id="IPR017900">
    <property type="entry name" value="4Fe4S_Fe_S_CS"/>
</dbReference>
<sequence length="205" mass="21349">MNRFVIADPGRCIGCNTCMAACSTVHRAVGLQAHPRLTVTRTYEITAPVQCRHCEDAPCARVCPVDAIKLTDGQVVLNEQTCIGCKMCAIACPFGAITPSGTPIEGVAGIRVGHPTESAALDPLLAWSLGVRSVAVKCDLCSFQEAGPECVRVCPTAALHVVNAQSLDSANAAKRLASATASATLNTVGFDAPSQANTPSIEERD</sequence>
<name>Q20XN8_RHOPB</name>
<keyword evidence="2" id="KW-0479">Metal-binding</keyword>
<dbReference type="EMBL" id="CP000301">
    <property type="protein sequence ID" value="ABD90098.1"/>
    <property type="molecule type" value="Genomic_DNA"/>
</dbReference>
<keyword evidence="3" id="KW-0408">Iron</keyword>
<dbReference type="SUPFAM" id="SSF54862">
    <property type="entry name" value="4Fe-4S ferredoxins"/>
    <property type="match status" value="1"/>
</dbReference>
<dbReference type="HOGENOM" id="CLU_043374_3_0_5"/>
<dbReference type="Gene3D" id="3.30.70.20">
    <property type="match status" value="2"/>
</dbReference>
<dbReference type="Pfam" id="PF13247">
    <property type="entry name" value="Fer4_11"/>
    <property type="match status" value="1"/>
</dbReference>
<dbReference type="GO" id="GO:0051539">
    <property type="term" value="F:4 iron, 4 sulfur cluster binding"/>
    <property type="evidence" value="ECO:0007669"/>
    <property type="project" value="UniProtKB-KW"/>
</dbReference>
<organism evidence="6">
    <name type="scientific">Rhodopseudomonas palustris (strain BisB18)</name>
    <dbReference type="NCBI Taxonomy" id="316056"/>
    <lineage>
        <taxon>Bacteria</taxon>
        <taxon>Pseudomonadati</taxon>
        <taxon>Pseudomonadota</taxon>
        <taxon>Alphaproteobacteria</taxon>
        <taxon>Hyphomicrobiales</taxon>
        <taxon>Nitrobacteraceae</taxon>
        <taxon>Rhodopseudomonas</taxon>
    </lineage>
</organism>
<evidence type="ECO:0000256" key="1">
    <source>
        <dbReference type="ARBA" id="ARBA00022485"/>
    </source>
</evidence>
<evidence type="ECO:0000256" key="3">
    <source>
        <dbReference type="ARBA" id="ARBA00023004"/>
    </source>
</evidence>
<feature type="domain" description="4Fe-4S ferredoxin-type" evidence="5">
    <location>
        <begin position="73"/>
        <end position="102"/>
    </location>
</feature>
<dbReference type="GO" id="GO:0046872">
    <property type="term" value="F:metal ion binding"/>
    <property type="evidence" value="ECO:0007669"/>
    <property type="project" value="UniProtKB-KW"/>
</dbReference>
<dbReference type="InterPro" id="IPR050294">
    <property type="entry name" value="RnfB_subfamily"/>
</dbReference>
<dbReference type="KEGG" id="rpc:RPC_4576"/>
<protein>
    <submittedName>
        <fullName evidence="6">4Fe-4S ferredoxin, iron-sulfur binding</fullName>
    </submittedName>
</protein>
<gene>
    <name evidence="6" type="ordered locus">RPC_4576</name>
</gene>
<keyword evidence="1" id="KW-0004">4Fe-4S</keyword>
<feature type="domain" description="4Fe-4S ferredoxin-type" evidence="5">
    <location>
        <begin position="2"/>
        <end position="34"/>
    </location>
</feature>
<dbReference type="InterPro" id="IPR017896">
    <property type="entry name" value="4Fe4S_Fe-S-bd"/>
</dbReference>
<feature type="domain" description="4Fe-4S ferredoxin-type" evidence="5">
    <location>
        <begin position="41"/>
        <end position="72"/>
    </location>
</feature>
<keyword evidence="4" id="KW-0411">Iron-sulfur</keyword>